<organism evidence="4">
    <name type="scientific">marine metagenome</name>
    <dbReference type="NCBI Taxonomy" id="408172"/>
    <lineage>
        <taxon>unclassified sequences</taxon>
        <taxon>metagenomes</taxon>
        <taxon>ecological metagenomes</taxon>
    </lineage>
</organism>
<evidence type="ECO:0000313" key="4">
    <source>
        <dbReference type="EMBL" id="SVB27741.1"/>
    </source>
</evidence>
<accession>A0A382CQ35</accession>
<dbReference type="AlphaFoldDB" id="A0A382CQ35"/>
<sequence>PAPSVEARSFALKNLLSRSGDMEELHSHNSNVLWTEIAEVVDLINDPTKLLWRLSVPPKEGANIANSIREFSDADIYFDWGGGLIWVGLSPVTGALSEEIRSLISDIGGHATLMRAPNDIRSITPVFQPQNPGVAALSARIKQNFDPQGILNPGKILLAGL</sequence>
<dbReference type="GO" id="GO:0050660">
    <property type="term" value="F:flavin adenine dinucleotide binding"/>
    <property type="evidence" value="ECO:0007669"/>
    <property type="project" value="InterPro"/>
</dbReference>
<feature type="domain" description="FAD-binding oxidoreductase/transferase type 4 C-terminal" evidence="3">
    <location>
        <begin position="133"/>
        <end position="156"/>
    </location>
</feature>
<evidence type="ECO:0000256" key="1">
    <source>
        <dbReference type="ARBA" id="ARBA00022630"/>
    </source>
</evidence>
<proteinExistence type="predicted"/>
<dbReference type="InterPro" id="IPR016164">
    <property type="entry name" value="FAD-linked_Oxase-like_C"/>
</dbReference>
<gene>
    <name evidence="4" type="ORF">METZ01_LOCUS180595</name>
</gene>
<dbReference type="InterPro" id="IPR004113">
    <property type="entry name" value="FAD-bd_oxidored_4_C"/>
</dbReference>
<dbReference type="GO" id="GO:0003824">
    <property type="term" value="F:catalytic activity"/>
    <property type="evidence" value="ECO:0007669"/>
    <property type="project" value="InterPro"/>
</dbReference>
<evidence type="ECO:0000256" key="2">
    <source>
        <dbReference type="ARBA" id="ARBA00022827"/>
    </source>
</evidence>
<evidence type="ECO:0000259" key="3">
    <source>
        <dbReference type="Pfam" id="PF02913"/>
    </source>
</evidence>
<dbReference type="Pfam" id="PF02913">
    <property type="entry name" value="FAD-oxidase_C"/>
    <property type="match status" value="1"/>
</dbReference>
<protein>
    <recommendedName>
        <fullName evidence="3">FAD-binding oxidoreductase/transferase type 4 C-terminal domain-containing protein</fullName>
    </recommendedName>
</protein>
<dbReference type="InterPro" id="IPR016171">
    <property type="entry name" value="Vanillyl_alc_oxidase_C-sub2"/>
</dbReference>
<keyword evidence="2" id="KW-0274">FAD</keyword>
<dbReference type="Gene3D" id="1.10.45.10">
    <property type="entry name" value="Vanillyl-alcohol Oxidase, Chain A, domain 4"/>
    <property type="match status" value="1"/>
</dbReference>
<dbReference type="SUPFAM" id="SSF55103">
    <property type="entry name" value="FAD-linked oxidases, C-terminal domain"/>
    <property type="match status" value="1"/>
</dbReference>
<reference evidence="4" key="1">
    <citation type="submission" date="2018-05" db="EMBL/GenBank/DDBJ databases">
        <authorList>
            <person name="Lanie J.A."/>
            <person name="Ng W.-L."/>
            <person name="Kazmierczak K.M."/>
            <person name="Andrzejewski T.M."/>
            <person name="Davidsen T.M."/>
            <person name="Wayne K.J."/>
            <person name="Tettelin H."/>
            <person name="Glass J.I."/>
            <person name="Rusch D."/>
            <person name="Podicherti R."/>
            <person name="Tsui H.-C.T."/>
            <person name="Winkler M.E."/>
        </authorList>
    </citation>
    <scope>NUCLEOTIDE SEQUENCE</scope>
</reference>
<name>A0A382CQ35_9ZZZZ</name>
<keyword evidence="1" id="KW-0285">Flavoprotein</keyword>
<feature type="non-terminal residue" evidence="4">
    <location>
        <position position="1"/>
    </location>
</feature>
<dbReference type="EMBL" id="UINC01035402">
    <property type="protein sequence ID" value="SVB27741.1"/>
    <property type="molecule type" value="Genomic_DNA"/>
</dbReference>